<gene>
    <name evidence="1" type="ORF">BJY24_000139</name>
</gene>
<evidence type="ECO:0000313" key="1">
    <source>
        <dbReference type="EMBL" id="MBB5911272.1"/>
    </source>
</evidence>
<evidence type="ECO:0000313" key="2">
    <source>
        <dbReference type="Proteomes" id="UP000540412"/>
    </source>
</evidence>
<dbReference type="RefSeq" id="WP_157185559.1">
    <property type="nucleotide sequence ID" value="NZ_JACHIT010000001.1"/>
</dbReference>
<sequence>MGGNGGRVRAVTVSVDRNPLIENCWNIKVNNGTPGPITALAVDVYCVDDLGNRTVDQCVPAKRRISIQQVFEKMLGQVLEGTLGAIGNRAQMYPGFPPGAGAGLGAYGGMMANGLASDPTAAARLQQVQAAMTDSFPEVLYAVTTAEVVFFAEGAGRVRADITFDDEDGTRWTRRFGELPQKAG</sequence>
<organism evidence="1 2">
    <name type="scientific">Nocardia transvalensis</name>
    <dbReference type="NCBI Taxonomy" id="37333"/>
    <lineage>
        <taxon>Bacteria</taxon>
        <taxon>Bacillati</taxon>
        <taxon>Actinomycetota</taxon>
        <taxon>Actinomycetes</taxon>
        <taxon>Mycobacteriales</taxon>
        <taxon>Nocardiaceae</taxon>
        <taxon>Nocardia</taxon>
    </lineage>
</organism>
<name>A0A7W9P863_9NOCA</name>
<proteinExistence type="predicted"/>
<keyword evidence="2" id="KW-1185">Reference proteome</keyword>
<dbReference type="Proteomes" id="UP000540412">
    <property type="component" value="Unassembled WGS sequence"/>
</dbReference>
<dbReference type="AlphaFoldDB" id="A0A7W9P863"/>
<dbReference type="EMBL" id="JACHIT010000001">
    <property type="protein sequence ID" value="MBB5911272.1"/>
    <property type="molecule type" value="Genomic_DNA"/>
</dbReference>
<comment type="caution">
    <text evidence="1">The sequence shown here is derived from an EMBL/GenBank/DDBJ whole genome shotgun (WGS) entry which is preliminary data.</text>
</comment>
<reference evidence="1 2" key="1">
    <citation type="submission" date="2020-08" db="EMBL/GenBank/DDBJ databases">
        <title>Sequencing the genomes of 1000 actinobacteria strains.</title>
        <authorList>
            <person name="Klenk H.-P."/>
        </authorList>
    </citation>
    <scope>NUCLEOTIDE SEQUENCE [LARGE SCALE GENOMIC DNA]</scope>
    <source>
        <strain evidence="1 2">DSM 43582</strain>
    </source>
</reference>
<protein>
    <submittedName>
        <fullName evidence="1">Uncharacterized protein</fullName>
    </submittedName>
</protein>
<accession>A0A7W9P863</accession>